<organism evidence="1 2">
    <name type="scientific">Leptonema illini</name>
    <dbReference type="NCBI Taxonomy" id="183"/>
    <lineage>
        <taxon>Bacteria</taxon>
        <taxon>Pseudomonadati</taxon>
        <taxon>Spirochaetota</taxon>
        <taxon>Spirochaetia</taxon>
        <taxon>Leptospirales</taxon>
        <taxon>Leptospiraceae</taxon>
        <taxon>Leptonema</taxon>
    </lineage>
</organism>
<dbReference type="EMBL" id="WBUI01000036">
    <property type="protein sequence ID" value="KAB2929154.1"/>
    <property type="molecule type" value="Genomic_DNA"/>
</dbReference>
<evidence type="ECO:0000313" key="1">
    <source>
        <dbReference type="EMBL" id="KAB2929154.1"/>
    </source>
</evidence>
<protein>
    <submittedName>
        <fullName evidence="1">Uncharacterized protein</fullName>
    </submittedName>
</protein>
<sequence>MSTETKANKFNVGGICGTATAGNSTLIDIKPSKSMRVRAYSLRYKTGKGSATISAFRTAQDNGDIIIENGPVANFGSVEEGTHSQHPCDFILRSRETARMKIAAPSTGLTAGDIMLVLHGELIPE</sequence>
<gene>
    <name evidence="1" type="ORF">F9K24_20740</name>
</gene>
<proteinExistence type="predicted"/>
<dbReference type="AlphaFoldDB" id="A0A833GXR9"/>
<comment type="caution">
    <text evidence="1">The sequence shown here is derived from an EMBL/GenBank/DDBJ whole genome shotgun (WGS) entry which is preliminary data.</text>
</comment>
<reference evidence="1 2" key="1">
    <citation type="submission" date="2019-10" db="EMBL/GenBank/DDBJ databases">
        <title>Extracellular Electron Transfer in a Candidatus Methanoperedens spp. Enrichment Culture.</title>
        <authorList>
            <person name="Berger S."/>
            <person name="Rangel Shaw D."/>
            <person name="Berben T."/>
            <person name="In 'T Zandt M."/>
            <person name="Frank J."/>
            <person name="Reimann J."/>
            <person name="Jetten M.S.M."/>
            <person name="Welte C.U."/>
        </authorList>
    </citation>
    <scope>NUCLEOTIDE SEQUENCE [LARGE SCALE GENOMIC DNA]</scope>
    <source>
        <strain evidence="1">SB12</strain>
    </source>
</reference>
<accession>A0A833GXR9</accession>
<evidence type="ECO:0000313" key="2">
    <source>
        <dbReference type="Proteomes" id="UP000460298"/>
    </source>
</evidence>
<dbReference type="Proteomes" id="UP000460298">
    <property type="component" value="Unassembled WGS sequence"/>
</dbReference>
<name>A0A833GXR9_9LEPT</name>